<proteinExistence type="predicted"/>
<dbReference type="Proteomes" id="UP000790377">
    <property type="component" value="Unassembled WGS sequence"/>
</dbReference>
<name>A0ACB7ZPI7_9AGAM</name>
<keyword evidence="2" id="KW-1185">Reference proteome</keyword>
<accession>A0ACB7ZPI7</accession>
<gene>
    <name evidence="1" type="ORF">BJ138DRAFT_1120863</name>
</gene>
<evidence type="ECO:0000313" key="2">
    <source>
        <dbReference type="Proteomes" id="UP000790377"/>
    </source>
</evidence>
<comment type="caution">
    <text evidence="1">The sequence shown here is derived from an EMBL/GenBank/DDBJ whole genome shotgun (WGS) entry which is preliminary data.</text>
</comment>
<protein>
    <submittedName>
        <fullName evidence="1">Uncharacterized protein</fullName>
    </submittedName>
</protein>
<evidence type="ECO:0000313" key="1">
    <source>
        <dbReference type="EMBL" id="KAH7902990.1"/>
    </source>
</evidence>
<sequence length="643" mass="71266">MWVRCRSGPFKGDLACLAIDLNEVATDADVVLIRIVPRIAYDLTDTSKKWGKQCALFNKERVASMYESHRITNISTEGVPVLRFRRNTYSQGLLNLPIQRRRLERAACPDPDEISLFAESGFNPPFMAATQLAHSKRSWRCGNHVKVVRGETIGAVGEVMSIDIDQWWYLYLWAASHPASCSYRWITYGGIIGRGHSPGVSTQNLISVPDWALQSYTPNGPIVSASDVRPPRQSLDANNHYKILKGDHANVIAEEHAGKEGFVHDRYYDQSNEEIVIVELFLPNGKLGGNLFSMPRRNVRCSPPRAVVSFTTARGYDVKPGDKVQVLRGKHWGIRGMVKSVDAVMHSLILTSDEDNVEIEVPCYHASVTAKAQPEIQSQRLKGRKVIIVGGHYKSYRGTIHAISGPSYTISLEGLGELRQVPAEDLVDMSTGMRLNGVLLSATQLQEFLKEYERNHGLPTCPSTPIPSSSTPNVERPEDDVNSAWNVNERDRADVASCSRPAAKTIPYSFLFDESICKNLGGRRIWVKFSSRFIVSSMAGRHSRTEAPSRFWSPDHKQAGEGKVAVEYTPQSGGRPRHVFVAADVLSPGAPSGIGQECMVLKGDRKGEILRLVRYNKRDKTVSCVGGIVLDLASVCRVEAVTI</sequence>
<organism evidence="1 2">
    <name type="scientific">Hygrophoropsis aurantiaca</name>
    <dbReference type="NCBI Taxonomy" id="72124"/>
    <lineage>
        <taxon>Eukaryota</taxon>
        <taxon>Fungi</taxon>
        <taxon>Dikarya</taxon>
        <taxon>Basidiomycota</taxon>
        <taxon>Agaricomycotina</taxon>
        <taxon>Agaricomycetes</taxon>
        <taxon>Agaricomycetidae</taxon>
        <taxon>Boletales</taxon>
        <taxon>Coniophorineae</taxon>
        <taxon>Hygrophoropsidaceae</taxon>
        <taxon>Hygrophoropsis</taxon>
    </lineage>
</organism>
<dbReference type="EMBL" id="MU269327">
    <property type="protein sequence ID" value="KAH7902990.1"/>
    <property type="molecule type" value="Genomic_DNA"/>
</dbReference>
<reference evidence="1" key="1">
    <citation type="journal article" date="2021" name="New Phytol.">
        <title>Evolutionary innovations through gain and loss of genes in the ectomycorrhizal Boletales.</title>
        <authorList>
            <person name="Wu G."/>
            <person name="Miyauchi S."/>
            <person name="Morin E."/>
            <person name="Kuo A."/>
            <person name="Drula E."/>
            <person name="Varga T."/>
            <person name="Kohler A."/>
            <person name="Feng B."/>
            <person name="Cao Y."/>
            <person name="Lipzen A."/>
            <person name="Daum C."/>
            <person name="Hundley H."/>
            <person name="Pangilinan J."/>
            <person name="Johnson J."/>
            <person name="Barry K."/>
            <person name="LaButti K."/>
            <person name="Ng V."/>
            <person name="Ahrendt S."/>
            <person name="Min B."/>
            <person name="Choi I.G."/>
            <person name="Park H."/>
            <person name="Plett J.M."/>
            <person name="Magnuson J."/>
            <person name="Spatafora J.W."/>
            <person name="Nagy L.G."/>
            <person name="Henrissat B."/>
            <person name="Grigoriev I.V."/>
            <person name="Yang Z.L."/>
            <person name="Xu J."/>
            <person name="Martin F.M."/>
        </authorList>
    </citation>
    <scope>NUCLEOTIDE SEQUENCE</scope>
    <source>
        <strain evidence="1">ATCC 28755</strain>
    </source>
</reference>